<reference evidence="7 8" key="1">
    <citation type="submission" date="2024-09" db="EMBL/GenBank/DDBJ databases">
        <authorList>
            <person name="Sun Q."/>
            <person name="Mori K."/>
        </authorList>
    </citation>
    <scope>NUCLEOTIDE SEQUENCE [LARGE SCALE GENOMIC DNA]</scope>
    <source>
        <strain evidence="7 8">CCM 7759</strain>
    </source>
</reference>
<dbReference type="Pfam" id="PF01266">
    <property type="entry name" value="DAO"/>
    <property type="match status" value="1"/>
</dbReference>
<dbReference type="InterPro" id="IPR006076">
    <property type="entry name" value="FAD-dep_OxRdtase"/>
</dbReference>
<evidence type="ECO:0000256" key="1">
    <source>
        <dbReference type="ARBA" id="ARBA00004948"/>
    </source>
</evidence>
<evidence type="ECO:0000313" key="8">
    <source>
        <dbReference type="Proteomes" id="UP001589776"/>
    </source>
</evidence>
<evidence type="ECO:0000256" key="2">
    <source>
        <dbReference type="ARBA" id="ARBA00022977"/>
    </source>
</evidence>
<evidence type="ECO:0000313" key="7">
    <source>
        <dbReference type="EMBL" id="MFC0214543.1"/>
    </source>
</evidence>
<name>A0ABV6DPG3_9BACL</name>
<evidence type="ECO:0000256" key="4">
    <source>
        <dbReference type="ARBA" id="ARBA00049872"/>
    </source>
</evidence>
<dbReference type="EC" id="1.4.3.19" evidence="5"/>
<feature type="domain" description="FAD dependent oxidoreductase" evidence="6">
    <location>
        <begin position="7"/>
        <end position="350"/>
    </location>
</feature>
<comment type="catalytic activity">
    <reaction evidence="4">
        <text>glycine + O2 + H2O = glyoxylate + H2O2 + NH4(+)</text>
        <dbReference type="Rhea" id="RHEA:11532"/>
        <dbReference type="ChEBI" id="CHEBI:15377"/>
        <dbReference type="ChEBI" id="CHEBI:15379"/>
        <dbReference type="ChEBI" id="CHEBI:16240"/>
        <dbReference type="ChEBI" id="CHEBI:28938"/>
        <dbReference type="ChEBI" id="CHEBI:36655"/>
        <dbReference type="ChEBI" id="CHEBI:57305"/>
        <dbReference type="EC" id="1.4.3.19"/>
    </reaction>
</comment>
<organism evidence="7 8">
    <name type="scientific">Paenibacillus chartarius</name>
    <dbReference type="NCBI Taxonomy" id="747481"/>
    <lineage>
        <taxon>Bacteria</taxon>
        <taxon>Bacillati</taxon>
        <taxon>Bacillota</taxon>
        <taxon>Bacilli</taxon>
        <taxon>Bacillales</taxon>
        <taxon>Paenibacillaceae</taxon>
        <taxon>Paenibacillus</taxon>
    </lineage>
</organism>
<dbReference type="PANTHER" id="PTHR13847:SF289">
    <property type="entry name" value="GLYCINE OXIDASE"/>
    <property type="match status" value="1"/>
</dbReference>
<dbReference type="EMBL" id="JBHLWN010000074">
    <property type="protein sequence ID" value="MFC0214543.1"/>
    <property type="molecule type" value="Genomic_DNA"/>
</dbReference>
<proteinExistence type="predicted"/>
<dbReference type="GO" id="GO:0043799">
    <property type="term" value="F:glycine oxidase activity"/>
    <property type="evidence" value="ECO:0007669"/>
    <property type="project" value="UniProtKB-EC"/>
</dbReference>
<dbReference type="NCBIfam" id="TIGR02352">
    <property type="entry name" value="thiamin_ThiO"/>
    <property type="match status" value="1"/>
</dbReference>
<dbReference type="Gene3D" id="3.30.9.10">
    <property type="entry name" value="D-Amino Acid Oxidase, subunit A, domain 2"/>
    <property type="match status" value="1"/>
</dbReference>
<dbReference type="Proteomes" id="UP001589776">
    <property type="component" value="Unassembled WGS sequence"/>
</dbReference>
<keyword evidence="2" id="KW-0784">Thiamine biosynthesis</keyword>
<dbReference type="InterPro" id="IPR036188">
    <property type="entry name" value="FAD/NAD-bd_sf"/>
</dbReference>
<keyword evidence="3 7" id="KW-0560">Oxidoreductase</keyword>
<evidence type="ECO:0000259" key="6">
    <source>
        <dbReference type="Pfam" id="PF01266"/>
    </source>
</evidence>
<dbReference type="InterPro" id="IPR012727">
    <property type="entry name" value="Gly_oxidase_ThiO"/>
</dbReference>
<dbReference type="PANTHER" id="PTHR13847">
    <property type="entry name" value="SARCOSINE DEHYDROGENASE-RELATED"/>
    <property type="match status" value="1"/>
</dbReference>
<accession>A0ABV6DPG3</accession>
<dbReference type="RefSeq" id="WP_377471922.1">
    <property type="nucleotide sequence ID" value="NZ_JBHLWN010000074.1"/>
</dbReference>
<evidence type="ECO:0000256" key="3">
    <source>
        <dbReference type="ARBA" id="ARBA00023002"/>
    </source>
</evidence>
<sequence length="391" mass="41007">MGHHAEVIIVGGGVIGGSVAYHLAKRGRRVKLLERERVGAGASGAAAGMLGAQSEMHEAGPLYELARRSRAMFPQLDAELRELTGIDIGLVQRGLLKIARTPDEAEEIRRMIDFQVRSGEAAQWLGAGEACELEPELAGSIEGAMWIPGDGHVSAPELTAAYAHAAVTLGAELYESSVVHELRIEGGRVTGVVTDEGVIGCEQLVVAGGVSGNRLCAQAGLRLDMYPVKGECFSVITRRPLVSRTIFANGCYAVPKRGGRLVIGATVAPRDYGLTVSAGGLRRLLDSACSLLPAIADAQWEKSWAGHRPQTPDGLPYMGESASCRGLFVAAGHYRNGILLSAAAGELMAEQMCGEPVSFEAWNAFAPDRRCDAQTASAGALASIGGVHGDA</sequence>
<comment type="caution">
    <text evidence="7">The sequence shown here is derived from an EMBL/GenBank/DDBJ whole genome shotgun (WGS) entry which is preliminary data.</text>
</comment>
<comment type="pathway">
    <text evidence="1">Cofactor biosynthesis; thiamine diphosphate biosynthesis.</text>
</comment>
<dbReference type="SUPFAM" id="SSF51905">
    <property type="entry name" value="FAD/NAD(P)-binding domain"/>
    <property type="match status" value="1"/>
</dbReference>
<gene>
    <name evidence="7" type="primary">thiO</name>
    <name evidence="7" type="ORF">ACFFK0_19095</name>
</gene>
<protein>
    <recommendedName>
        <fullName evidence="5">glycine oxidase</fullName>
        <ecNumber evidence="5">1.4.3.19</ecNumber>
    </recommendedName>
</protein>
<evidence type="ECO:0000256" key="5">
    <source>
        <dbReference type="ARBA" id="ARBA00050018"/>
    </source>
</evidence>
<dbReference type="SUPFAM" id="SSF54373">
    <property type="entry name" value="FAD-linked reductases, C-terminal domain"/>
    <property type="match status" value="1"/>
</dbReference>
<dbReference type="Gene3D" id="3.50.50.60">
    <property type="entry name" value="FAD/NAD(P)-binding domain"/>
    <property type="match status" value="1"/>
</dbReference>
<keyword evidence="8" id="KW-1185">Reference proteome</keyword>